<name>S2L867_LITA3</name>
<keyword evidence="2" id="KW-1185">Reference proteome</keyword>
<comment type="caution">
    <text evidence="1">The sequence shown here is derived from an EMBL/GenBank/DDBJ whole genome shotgun (WGS) entry which is preliminary data.</text>
</comment>
<gene>
    <name evidence="1" type="ORF">L861_01545</name>
</gene>
<accession>S2L867</accession>
<evidence type="ECO:0000313" key="1">
    <source>
        <dbReference type="EMBL" id="EPC04014.1"/>
    </source>
</evidence>
<dbReference type="Proteomes" id="UP000014463">
    <property type="component" value="Unassembled WGS sequence"/>
</dbReference>
<protein>
    <submittedName>
        <fullName evidence="1">Uncharacterized protein</fullName>
    </submittedName>
</protein>
<organism evidence="1 2">
    <name type="scientific">Litchfieldella anticariensis (strain DSM 16096 / CECT 5854 / CIP 108499 / LMG 22089 / FP35)</name>
    <name type="common">Halomonas anticariensis</name>
    <dbReference type="NCBI Taxonomy" id="1121939"/>
    <lineage>
        <taxon>Bacteria</taxon>
        <taxon>Pseudomonadati</taxon>
        <taxon>Pseudomonadota</taxon>
        <taxon>Gammaproteobacteria</taxon>
        <taxon>Oceanospirillales</taxon>
        <taxon>Halomonadaceae</taxon>
        <taxon>Litchfieldella</taxon>
    </lineage>
</organism>
<reference evidence="1 2" key="1">
    <citation type="journal article" date="2013" name="Genome Announc.">
        <title>Draft genome sequence of the moderately halophilic gammaproteobacterium Halomonas anticariensis FP35.</title>
        <authorList>
            <person name="Tahrioui A."/>
            <person name="Quesada E."/>
            <person name="Llamas I."/>
        </authorList>
    </citation>
    <scope>NUCLEOTIDE SEQUENCE [LARGE SCALE GENOMIC DNA]</scope>
    <source>
        <strain evidence="2">DSM 16096 / CECT 5854 / LMG 22089 / FP35</strain>
    </source>
</reference>
<dbReference type="EMBL" id="ASTJ01000011">
    <property type="protein sequence ID" value="EPC04014.1"/>
    <property type="molecule type" value="Genomic_DNA"/>
</dbReference>
<dbReference type="AlphaFoldDB" id="S2L867"/>
<evidence type="ECO:0000313" key="2">
    <source>
        <dbReference type="Proteomes" id="UP000014463"/>
    </source>
</evidence>
<sequence>MEEVVRVYFRAPELRQATDIKLLSMFGAEMFPGFLCLQSGENELRLGVDGSTTDPEAEALAGERFQILLGVLRSWSALAGQRTDELNTTIGRGPITDNNGNQTVRVGSVHEYQGTEDEIISYAKCAKRACERSECVRNALWLNGRRDRNAADYYMIYEYAKQEFGKDADIASALNVTCKDLERLRCSANNLAPREGGRHAKASRPVAWSLGNQKEFVARFIRAWVTYSGAPSI</sequence>
<proteinExistence type="predicted"/>
<dbReference type="STRING" id="1121939.L861_01545"/>